<comment type="caution">
    <text evidence="1">The sequence shown here is derived from an EMBL/GenBank/DDBJ whole genome shotgun (WGS) entry which is preliminary data.</text>
</comment>
<evidence type="ECO:0000313" key="1">
    <source>
        <dbReference type="EMBL" id="RMX49997.1"/>
    </source>
</evidence>
<dbReference type="Proteomes" id="UP000275408">
    <property type="component" value="Unassembled WGS sequence"/>
</dbReference>
<dbReference type="OrthoDB" id="533331at2759"/>
<dbReference type="AlphaFoldDB" id="A0A3M6U8N0"/>
<organism evidence="1 2">
    <name type="scientific">Pocillopora damicornis</name>
    <name type="common">Cauliflower coral</name>
    <name type="synonym">Millepora damicornis</name>
    <dbReference type="NCBI Taxonomy" id="46731"/>
    <lineage>
        <taxon>Eukaryota</taxon>
        <taxon>Metazoa</taxon>
        <taxon>Cnidaria</taxon>
        <taxon>Anthozoa</taxon>
        <taxon>Hexacorallia</taxon>
        <taxon>Scleractinia</taxon>
        <taxon>Astrocoeniina</taxon>
        <taxon>Pocilloporidae</taxon>
        <taxon>Pocillopora</taxon>
    </lineage>
</organism>
<evidence type="ECO:0000313" key="2">
    <source>
        <dbReference type="Proteomes" id="UP000275408"/>
    </source>
</evidence>
<dbReference type="EMBL" id="RCHS01002012">
    <property type="protein sequence ID" value="RMX49997.1"/>
    <property type="molecule type" value="Genomic_DNA"/>
</dbReference>
<protein>
    <submittedName>
        <fullName evidence="1">Uncharacterized protein</fullName>
    </submittedName>
</protein>
<sequence>MVSGASKEYRTCDERAHLPGPLCAPLAYHPSFKVVVRLYEPLWKVRFSPDDVAIEVLTLCSQGRTLEQKEYAEGVLKRKTIGKIDAGHKVEYQNKFEPK</sequence>
<reference evidence="1 2" key="1">
    <citation type="journal article" date="2018" name="Sci. Rep.">
        <title>Comparative analysis of the Pocillopora damicornis genome highlights role of immune system in coral evolution.</title>
        <authorList>
            <person name="Cunning R."/>
            <person name="Bay R.A."/>
            <person name="Gillette P."/>
            <person name="Baker A.C."/>
            <person name="Traylor-Knowles N."/>
        </authorList>
    </citation>
    <scope>NUCLEOTIDE SEQUENCE [LARGE SCALE GENOMIC DNA]</scope>
    <source>
        <strain evidence="1">RSMAS</strain>
        <tissue evidence="1">Whole animal</tissue>
    </source>
</reference>
<feature type="non-terminal residue" evidence="1">
    <location>
        <position position="99"/>
    </location>
</feature>
<gene>
    <name evidence="1" type="ORF">pdam_00016665</name>
</gene>
<accession>A0A3M6U8N0</accession>
<proteinExistence type="predicted"/>
<name>A0A3M6U8N0_POCDA</name>
<dbReference type="STRING" id="46731.A0A3M6U8N0"/>
<keyword evidence="2" id="KW-1185">Reference proteome</keyword>